<dbReference type="FunFam" id="2.170.130.10:FF:000008">
    <property type="entry name" value="SusC/RagA family TonB-linked outer membrane protein"/>
    <property type="match status" value="1"/>
</dbReference>
<evidence type="ECO:0000256" key="1">
    <source>
        <dbReference type="ARBA" id="ARBA00004571"/>
    </source>
</evidence>
<dbReference type="InterPro" id="IPR000531">
    <property type="entry name" value="Beta-barrel_TonB"/>
</dbReference>
<sequence length="1025" mass="112159">MNKVYNHLLAVADQPKSLGEIAGILTKKYQKLLGLVLVFCLLNIQAYAQTKVSGKVLDAKGEGLPGATIIEKGTTNGTSSLSDGSFSINVKPDATLIFSFVGYATQEIVVGAQTVINVTLTDDAALQEVVVVGYGTQKKSDVTGVVTKIDSKNFNKGPIVSPDQLINGKIAGVQVQSNSGEPGGQTRIRIRGGTSINASNEPLYVIDGVPIDNTAVNPGGFQDGRNPLNFLNPDDIESFTVLKDASATAIYGSRGNNGVIIITTKKGRSGKGKLNYSNWFSVGSIANKIDVFNAAEFRTVVQDKASGRVNELGNTSTNWQDQLYQTAIGQNHSLSYAGGIKGLNYRTSLGYLKQDGTLKGTSAERISFALGLNAKLFKQLNVDANIKLAQNKDTFSPNSIIGGALRMDPTQAIFDANDTQYGGYFEYANDLATKNPVAELALTDDQGKNLRTLGNIKFDYQMPFLKGLSANLNLGYDHLKGDRQRTLPTNLRSQSGTLGEHRTADYTKTNSLLEFYLKYTKDFKEINSRLDITGGYSYQDFREEYIDSVFTDLTGATPKNKQGFKNIQKNRLISFYGRVNFSYADKLLLTATLRRDGSSRFGLNNRWGSFPSVAAAYRLSEEAFLKNSKVISDLKIRAGYGITGNQDIAGQNFAYLPTYTLGDSTAAYQFGNTFVNTIRPNAYDQNLKWEEVKSFNIGLDFGLFAGRLSGSVEYYKKTTKDLLFTVPVAAGANLSDRVLTNVGELENSGVEFALDAVAINSKAFQWNVGFNIAWNRNTLLRFSKINDPAFVGILTGGILGGTGNTVQILQMNQAANSFYLFKHKMGTDGKPLVDGIDHNGDGNIDNADIYEDINGPDGKPDGRVDELDKRAVENPAPNILMGLTSNMRFKGFDLSFTFRANLGNYVYNNVKSNGAYYNRVINEIVPTNMPRSVTETNFVAPQYFSDVYLEDASFLRLDNITLGYTFDQLLKNKFNLRAYVTAQNLFVITNYSGLDPEVANKDALGIDNDIFPRARTIIMGLSLGF</sequence>
<evidence type="ECO:0000313" key="12">
    <source>
        <dbReference type="EMBL" id="EAY25340.1"/>
    </source>
</evidence>
<dbReference type="OrthoDB" id="9768177at2"/>
<dbReference type="Proteomes" id="UP000004095">
    <property type="component" value="Unassembled WGS sequence"/>
</dbReference>
<dbReference type="Gene3D" id="2.170.130.10">
    <property type="entry name" value="TonB-dependent receptor, plug domain"/>
    <property type="match status" value="1"/>
</dbReference>
<dbReference type="EMBL" id="AAWS01000050">
    <property type="protein sequence ID" value="EAY25340.1"/>
    <property type="molecule type" value="Genomic_DNA"/>
</dbReference>
<gene>
    <name evidence="12" type="ORF">M23134_04521</name>
</gene>
<evidence type="ECO:0000256" key="7">
    <source>
        <dbReference type="ARBA" id="ARBA00023237"/>
    </source>
</evidence>
<dbReference type="RefSeq" id="WP_002703006.1">
    <property type="nucleotide sequence ID" value="NZ_AAWS01000050.1"/>
</dbReference>
<evidence type="ECO:0000259" key="11">
    <source>
        <dbReference type="Pfam" id="PF07715"/>
    </source>
</evidence>
<dbReference type="GO" id="GO:0009279">
    <property type="term" value="C:cell outer membrane"/>
    <property type="evidence" value="ECO:0007669"/>
    <property type="project" value="UniProtKB-SubCell"/>
</dbReference>
<dbReference type="Pfam" id="PF00593">
    <property type="entry name" value="TonB_dep_Rec_b-barrel"/>
    <property type="match status" value="1"/>
</dbReference>
<keyword evidence="13" id="KW-1185">Reference proteome</keyword>
<evidence type="ECO:0000313" key="13">
    <source>
        <dbReference type="Proteomes" id="UP000004095"/>
    </source>
</evidence>
<keyword evidence="2 8" id="KW-0813">Transport</keyword>
<evidence type="ECO:0000256" key="6">
    <source>
        <dbReference type="ARBA" id="ARBA00023136"/>
    </source>
</evidence>
<evidence type="ECO:0000256" key="5">
    <source>
        <dbReference type="ARBA" id="ARBA00023077"/>
    </source>
</evidence>
<protein>
    <submittedName>
        <fullName evidence="12">Outer membrane protein</fullName>
    </submittedName>
</protein>
<dbReference type="eggNOG" id="COG4771">
    <property type="taxonomic scope" value="Bacteria"/>
</dbReference>
<keyword evidence="3 8" id="KW-1134">Transmembrane beta strand</keyword>
<evidence type="ECO:0000256" key="3">
    <source>
        <dbReference type="ARBA" id="ARBA00022452"/>
    </source>
</evidence>
<evidence type="ECO:0000256" key="4">
    <source>
        <dbReference type="ARBA" id="ARBA00022692"/>
    </source>
</evidence>
<dbReference type="InterPro" id="IPR023997">
    <property type="entry name" value="TonB-dep_OMP_SusC/RagA_CS"/>
</dbReference>
<accession>A1ZWA2</accession>
<dbReference type="NCBIfam" id="TIGR04056">
    <property type="entry name" value="OMP_RagA_SusC"/>
    <property type="match status" value="1"/>
</dbReference>
<dbReference type="AlphaFoldDB" id="A1ZWA2"/>
<evidence type="ECO:0000256" key="8">
    <source>
        <dbReference type="PROSITE-ProRule" id="PRU01360"/>
    </source>
</evidence>
<dbReference type="Gene3D" id="2.60.40.1120">
    <property type="entry name" value="Carboxypeptidase-like, regulatory domain"/>
    <property type="match status" value="1"/>
</dbReference>
<comment type="subcellular location">
    <subcellularLocation>
        <location evidence="1 8">Cell outer membrane</location>
        <topology evidence="1 8">Multi-pass membrane protein</topology>
    </subcellularLocation>
</comment>
<dbReference type="Pfam" id="PF07715">
    <property type="entry name" value="Plug"/>
    <property type="match status" value="1"/>
</dbReference>
<dbReference type="Gene3D" id="2.40.170.20">
    <property type="entry name" value="TonB-dependent receptor, beta-barrel domain"/>
    <property type="match status" value="1"/>
</dbReference>
<keyword evidence="5 9" id="KW-0798">TonB box</keyword>
<name>A1ZWA2_MICM2</name>
<proteinExistence type="inferred from homology"/>
<keyword evidence="6 8" id="KW-0472">Membrane</keyword>
<dbReference type="InterPro" id="IPR012910">
    <property type="entry name" value="Plug_dom"/>
</dbReference>
<comment type="caution">
    <text evidence="12">The sequence shown here is derived from an EMBL/GenBank/DDBJ whole genome shotgun (WGS) entry which is preliminary data.</text>
</comment>
<dbReference type="InterPro" id="IPR008969">
    <property type="entry name" value="CarboxyPept-like_regulatory"/>
</dbReference>
<feature type="domain" description="TonB-dependent receptor-like beta-barrel" evidence="10">
    <location>
        <begin position="418"/>
        <end position="777"/>
    </location>
</feature>
<dbReference type="InterPro" id="IPR023996">
    <property type="entry name" value="TonB-dep_OMP_SusC/RagA"/>
</dbReference>
<dbReference type="InterPro" id="IPR036942">
    <property type="entry name" value="Beta-barrel_TonB_sf"/>
</dbReference>
<comment type="similarity">
    <text evidence="8 9">Belongs to the TonB-dependent receptor family.</text>
</comment>
<keyword evidence="7 8" id="KW-0998">Cell outer membrane</keyword>
<dbReference type="SUPFAM" id="SSF49464">
    <property type="entry name" value="Carboxypeptidase regulatory domain-like"/>
    <property type="match status" value="1"/>
</dbReference>
<dbReference type="Pfam" id="PF13715">
    <property type="entry name" value="CarbopepD_reg_2"/>
    <property type="match status" value="1"/>
</dbReference>
<evidence type="ECO:0000259" key="10">
    <source>
        <dbReference type="Pfam" id="PF00593"/>
    </source>
</evidence>
<dbReference type="InterPro" id="IPR037066">
    <property type="entry name" value="Plug_dom_sf"/>
</dbReference>
<keyword evidence="4 8" id="KW-0812">Transmembrane</keyword>
<organism evidence="12 13">
    <name type="scientific">Microscilla marina ATCC 23134</name>
    <dbReference type="NCBI Taxonomy" id="313606"/>
    <lineage>
        <taxon>Bacteria</taxon>
        <taxon>Pseudomonadati</taxon>
        <taxon>Bacteroidota</taxon>
        <taxon>Cytophagia</taxon>
        <taxon>Cytophagales</taxon>
        <taxon>Microscillaceae</taxon>
        <taxon>Microscilla</taxon>
    </lineage>
</organism>
<reference evidence="12 13" key="1">
    <citation type="submission" date="2007-01" db="EMBL/GenBank/DDBJ databases">
        <authorList>
            <person name="Haygood M."/>
            <person name="Podell S."/>
            <person name="Anderson C."/>
            <person name="Hopkinson B."/>
            <person name="Roe K."/>
            <person name="Barbeau K."/>
            <person name="Gaasterland T."/>
            <person name="Ferriera S."/>
            <person name="Johnson J."/>
            <person name="Kravitz S."/>
            <person name="Beeson K."/>
            <person name="Sutton G."/>
            <person name="Rogers Y.-H."/>
            <person name="Friedman R."/>
            <person name="Frazier M."/>
            <person name="Venter J.C."/>
        </authorList>
    </citation>
    <scope>NUCLEOTIDE SEQUENCE [LARGE SCALE GENOMIC DNA]</scope>
    <source>
        <strain evidence="12 13">ATCC 23134</strain>
    </source>
</reference>
<dbReference type="SUPFAM" id="SSF56935">
    <property type="entry name" value="Porins"/>
    <property type="match status" value="1"/>
</dbReference>
<dbReference type="NCBIfam" id="TIGR04057">
    <property type="entry name" value="SusC_RagA_signa"/>
    <property type="match status" value="1"/>
</dbReference>
<dbReference type="InterPro" id="IPR039426">
    <property type="entry name" value="TonB-dep_rcpt-like"/>
</dbReference>
<feature type="domain" description="TonB-dependent receptor plug" evidence="11">
    <location>
        <begin position="139"/>
        <end position="259"/>
    </location>
</feature>
<dbReference type="PROSITE" id="PS52016">
    <property type="entry name" value="TONB_DEPENDENT_REC_3"/>
    <property type="match status" value="1"/>
</dbReference>
<evidence type="ECO:0000256" key="2">
    <source>
        <dbReference type="ARBA" id="ARBA00022448"/>
    </source>
</evidence>
<evidence type="ECO:0000256" key="9">
    <source>
        <dbReference type="RuleBase" id="RU003357"/>
    </source>
</evidence>